<dbReference type="HOGENOM" id="CLU_2825020_0_0_6"/>
<keyword evidence="1" id="KW-0812">Transmembrane</keyword>
<dbReference type="Proteomes" id="UP000009282">
    <property type="component" value="Chromosome"/>
</dbReference>
<evidence type="ECO:0000313" key="2">
    <source>
        <dbReference type="EMBL" id="AEP31412.1"/>
    </source>
</evidence>
<sequence length="66" mass="7960">MFQTTMFARSNVSACVNFLWIKERIKILHILIKARVKYMHCYYLFIGLTKYEVKFISVTSLLFVYK</sequence>
<protein>
    <submittedName>
        <fullName evidence="2">Uncharacterized protein</fullName>
    </submittedName>
</protein>
<feature type="transmembrane region" description="Helical" evidence="1">
    <location>
        <begin position="42"/>
        <end position="65"/>
    </location>
</feature>
<keyword evidence="1" id="KW-0472">Membrane</keyword>
<dbReference type="AlphaFoldDB" id="G4QMZ3"/>
<dbReference type="EMBL" id="CP003060">
    <property type="protein sequence ID" value="AEP31412.1"/>
    <property type="molecule type" value="Genomic_DNA"/>
</dbReference>
<evidence type="ECO:0000313" key="3">
    <source>
        <dbReference type="Proteomes" id="UP000009282"/>
    </source>
</evidence>
<keyword evidence="3" id="KW-1185">Reference proteome</keyword>
<accession>G4QMZ3</accession>
<reference evidence="2 3" key="1">
    <citation type="journal article" date="2011" name="J. Bacteriol.">
        <title>Complete genome sequence of seawater bacterium Glaciecola nitratireducens FR1064T.</title>
        <authorList>
            <person name="Bian F."/>
            <person name="Qin Q.L."/>
            <person name="Xie B.B."/>
            <person name="Shu Y.L."/>
            <person name="Zhang X.Y."/>
            <person name="Yu Y."/>
            <person name="Chen B."/>
            <person name="Chen X.L."/>
            <person name="Zhou B.C."/>
            <person name="Zhang Y.Z."/>
        </authorList>
    </citation>
    <scope>NUCLEOTIDE SEQUENCE [LARGE SCALE GENOMIC DNA]</scope>
    <source>
        <strain evidence="3">JCM 12485 / KCTC 12276 / FR1064</strain>
    </source>
</reference>
<gene>
    <name evidence="2" type="ordered locus">GNIT_3318</name>
</gene>
<proteinExistence type="predicted"/>
<organism evidence="2 3">
    <name type="scientific">Glaciecola nitratireducens (strain JCM 12485 / KCTC 12276 / FR1064)</name>
    <dbReference type="NCBI Taxonomy" id="1085623"/>
    <lineage>
        <taxon>Bacteria</taxon>
        <taxon>Pseudomonadati</taxon>
        <taxon>Pseudomonadota</taxon>
        <taxon>Gammaproteobacteria</taxon>
        <taxon>Alteromonadales</taxon>
        <taxon>Alteromonadaceae</taxon>
        <taxon>Brumicola</taxon>
    </lineage>
</organism>
<dbReference type="STRING" id="1085623.GNIT_3318"/>
<evidence type="ECO:0000256" key="1">
    <source>
        <dbReference type="SAM" id="Phobius"/>
    </source>
</evidence>
<dbReference type="KEGG" id="gni:GNIT_3318"/>
<keyword evidence="1" id="KW-1133">Transmembrane helix</keyword>
<name>G4QMZ3_GLANF</name>